<gene>
    <name evidence="2" type="ORF">A9C19_16085</name>
</gene>
<reference evidence="2 3" key="1">
    <citation type="journal article" date="2016" name="Sci. Rep.">
        <title>Complete genome sequence and transcriptomic analysis of a novel marine strain Bacillus weihaiensis reveals the mechanism of brown algae degradation.</title>
        <authorList>
            <person name="Zhu Y."/>
            <person name="Chen P."/>
            <person name="Bao Y."/>
            <person name="Men Y."/>
            <person name="Zeng Y."/>
            <person name="Yang J."/>
            <person name="Sun J."/>
            <person name="Sun Y."/>
        </authorList>
    </citation>
    <scope>NUCLEOTIDE SEQUENCE [LARGE SCALE GENOMIC DNA]</scope>
    <source>
        <strain evidence="2 3">Alg07</strain>
    </source>
</reference>
<evidence type="ECO:0000313" key="3">
    <source>
        <dbReference type="Proteomes" id="UP000181936"/>
    </source>
</evidence>
<keyword evidence="1" id="KW-0812">Transmembrane</keyword>
<feature type="transmembrane region" description="Helical" evidence="1">
    <location>
        <begin position="20"/>
        <end position="39"/>
    </location>
</feature>
<dbReference type="Pfam" id="PF07454">
    <property type="entry name" value="SpoIIP"/>
    <property type="match status" value="1"/>
</dbReference>
<keyword evidence="1" id="KW-0472">Membrane</keyword>
<name>A0A1L3MUY0_9BACI</name>
<dbReference type="NCBIfam" id="TIGR02867">
    <property type="entry name" value="spore_II_P"/>
    <property type="match status" value="1"/>
</dbReference>
<dbReference type="KEGG" id="bwh:A9C19_16085"/>
<evidence type="ECO:0008006" key="4">
    <source>
        <dbReference type="Google" id="ProtNLM"/>
    </source>
</evidence>
<protein>
    <recommendedName>
        <fullName evidence="4">Stage II sporulation protein P</fullName>
    </recommendedName>
</protein>
<keyword evidence="1" id="KW-1133">Transmembrane helix</keyword>
<dbReference type="EMBL" id="CP016020">
    <property type="protein sequence ID" value="APH06138.1"/>
    <property type="molecule type" value="Genomic_DNA"/>
</dbReference>
<dbReference type="SUPFAM" id="SSF53187">
    <property type="entry name" value="Zn-dependent exopeptidases"/>
    <property type="match status" value="1"/>
</dbReference>
<evidence type="ECO:0000313" key="2">
    <source>
        <dbReference type="EMBL" id="APH06138.1"/>
    </source>
</evidence>
<dbReference type="AlphaFoldDB" id="A0A1L3MUY0"/>
<dbReference type="InterPro" id="IPR010897">
    <property type="entry name" value="Spore_II_P"/>
</dbReference>
<keyword evidence="3" id="KW-1185">Reference proteome</keyword>
<accession>A0A1L3MUY0</accession>
<dbReference type="Proteomes" id="UP000181936">
    <property type="component" value="Chromosome"/>
</dbReference>
<evidence type="ECO:0000256" key="1">
    <source>
        <dbReference type="SAM" id="Phobius"/>
    </source>
</evidence>
<proteinExistence type="predicted"/>
<sequence>MLLHEDVRMDKISTKTLKVLLFTAITLFLGLLVVILHLYEKGDHKIKKLHVISNNKGKNTYVEINSKSKPDPGDDSGFEVSEELVPEEKALQKDAKLNQEKINSINQKDIKRPEIKNKSFHNTFGRKVVFIYFSHTRESFLPYFKKGTASESAYHSQLNIALVGERLGDSLKHNGIWNEVSQIDIVNMLHDRNLTFGQSYQMSREVIVDEMRENRDLEMAFDIHRDSLQREHSTIEIGGESLAKISFVIGSGHENYKKNLDFTNGIHEVIERKYPGLSRGVIIKDKSQGNGVYNQDLLPNSVIVEIGGVENNLEELYRSADIIGNAISQYYWDKVHD</sequence>
<dbReference type="STRING" id="1547283.A9C19_16085"/>
<organism evidence="2 3">
    <name type="scientific">Bacillus weihaiensis</name>
    <dbReference type="NCBI Taxonomy" id="1547283"/>
    <lineage>
        <taxon>Bacteria</taxon>
        <taxon>Bacillati</taxon>
        <taxon>Bacillota</taxon>
        <taxon>Bacilli</taxon>
        <taxon>Bacillales</taxon>
        <taxon>Bacillaceae</taxon>
        <taxon>Bacillus</taxon>
    </lineage>
</organism>